<keyword evidence="5" id="KW-1185">Reference proteome</keyword>
<comment type="caution">
    <text evidence="4">The sequence shown here is derived from an EMBL/GenBank/DDBJ whole genome shotgun (WGS) entry which is preliminary data.</text>
</comment>
<dbReference type="InterPro" id="IPR011990">
    <property type="entry name" value="TPR-like_helical_dom_sf"/>
</dbReference>
<dbReference type="EMBL" id="WAEL01000007">
    <property type="protein sequence ID" value="NID12220.1"/>
    <property type="molecule type" value="Genomic_DNA"/>
</dbReference>
<feature type="repeat" description="TPR" evidence="3">
    <location>
        <begin position="73"/>
        <end position="106"/>
    </location>
</feature>
<dbReference type="Pfam" id="PF13174">
    <property type="entry name" value="TPR_6"/>
    <property type="match status" value="1"/>
</dbReference>
<keyword evidence="1" id="KW-0677">Repeat</keyword>
<dbReference type="SUPFAM" id="SSF48452">
    <property type="entry name" value="TPR-like"/>
    <property type="match status" value="1"/>
</dbReference>
<evidence type="ECO:0000313" key="4">
    <source>
        <dbReference type="EMBL" id="NID12220.1"/>
    </source>
</evidence>
<sequence>MSLLDRSIQHESMRKFILHLRSAVAVLSLSATLVACTSSDDYLDQGRALLREGKSREALAALNQAVEADADNADAFNTRGVAYFELKEYSNALLDYEQALKLNPTFYRPYYNRALLKTTQGDVQAALNDYSEAIRLAPDTAKTATSETYLNRGQLFALQGQTQPALTDFDQSIKLNPRNALALYNRGNLRFNQKDLTGALADFQACIAIDPTFGKAFYGLGLAQILADQRDAACLSLQQAQKLNYPDAANAIAAYCR</sequence>
<evidence type="ECO:0000256" key="3">
    <source>
        <dbReference type="PROSITE-ProRule" id="PRU00339"/>
    </source>
</evidence>
<dbReference type="PANTHER" id="PTHR44858">
    <property type="entry name" value="TETRATRICOPEPTIDE REPEAT PROTEIN 6"/>
    <property type="match status" value="1"/>
</dbReference>
<dbReference type="PROSITE" id="PS50293">
    <property type="entry name" value="TPR_REGION"/>
    <property type="match status" value="1"/>
</dbReference>
<feature type="repeat" description="TPR" evidence="3">
    <location>
        <begin position="39"/>
        <end position="72"/>
    </location>
</feature>
<keyword evidence="2 3" id="KW-0802">TPR repeat</keyword>
<dbReference type="SMART" id="SM00028">
    <property type="entry name" value="TPR"/>
    <property type="match status" value="6"/>
</dbReference>
<dbReference type="PROSITE" id="PS50005">
    <property type="entry name" value="TPR"/>
    <property type="match status" value="5"/>
</dbReference>
<organism evidence="4 5">
    <name type="scientific">Fibrivirga algicola</name>
    <dbReference type="NCBI Taxonomy" id="2950420"/>
    <lineage>
        <taxon>Bacteria</taxon>
        <taxon>Pseudomonadati</taxon>
        <taxon>Bacteroidota</taxon>
        <taxon>Cytophagia</taxon>
        <taxon>Cytophagales</taxon>
        <taxon>Spirosomataceae</taxon>
        <taxon>Fibrivirga</taxon>
    </lineage>
</organism>
<dbReference type="Pfam" id="PF13181">
    <property type="entry name" value="TPR_8"/>
    <property type="match status" value="2"/>
</dbReference>
<evidence type="ECO:0000313" key="5">
    <source>
        <dbReference type="Proteomes" id="UP000606008"/>
    </source>
</evidence>
<evidence type="ECO:0000256" key="2">
    <source>
        <dbReference type="ARBA" id="ARBA00022803"/>
    </source>
</evidence>
<gene>
    <name evidence="4" type="ORF">F7231_18750</name>
</gene>
<dbReference type="Pfam" id="PF13432">
    <property type="entry name" value="TPR_16"/>
    <property type="match status" value="1"/>
</dbReference>
<accession>A0ABX0QIG1</accession>
<feature type="repeat" description="TPR" evidence="3">
    <location>
        <begin position="180"/>
        <end position="213"/>
    </location>
</feature>
<reference evidence="4" key="1">
    <citation type="submission" date="2024-05" db="EMBL/GenBank/DDBJ databases">
        <authorList>
            <person name="Jung D.-H."/>
        </authorList>
    </citation>
    <scope>NUCLEOTIDE SEQUENCE</scope>
    <source>
        <strain evidence="4">JA-25</strain>
    </source>
</reference>
<dbReference type="Gene3D" id="1.25.40.10">
    <property type="entry name" value="Tetratricopeptide repeat domain"/>
    <property type="match status" value="2"/>
</dbReference>
<feature type="repeat" description="TPR" evidence="3">
    <location>
        <begin position="146"/>
        <end position="179"/>
    </location>
</feature>
<dbReference type="PANTHER" id="PTHR44858:SF1">
    <property type="entry name" value="UDP-N-ACETYLGLUCOSAMINE--PEPTIDE N-ACETYLGLUCOSAMINYLTRANSFERASE SPINDLY-RELATED"/>
    <property type="match status" value="1"/>
</dbReference>
<dbReference type="InterPro" id="IPR050498">
    <property type="entry name" value="Ycf3"/>
</dbReference>
<name>A0ABX0QIG1_9BACT</name>
<evidence type="ECO:0000256" key="1">
    <source>
        <dbReference type="ARBA" id="ARBA00022737"/>
    </source>
</evidence>
<dbReference type="Proteomes" id="UP000606008">
    <property type="component" value="Unassembled WGS sequence"/>
</dbReference>
<dbReference type="Pfam" id="PF00515">
    <property type="entry name" value="TPR_1"/>
    <property type="match status" value="1"/>
</dbReference>
<feature type="repeat" description="TPR" evidence="3">
    <location>
        <begin position="107"/>
        <end position="140"/>
    </location>
</feature>
<proteinExistence type="predicted"/>
<dbReference type="InterPro" id="IPR019734">
    <property type="entry name" value="TPR_rpt"/>
</dbReference>
<protein>
    <submittedName>
        <fullName evidence="4">Tetratricopeptide repeat protein</fullName>
    </submittedName>
</protein>